<proteinExistence type="predicted"/>
<sequence length="222" mass="25049">MATISHHQQHHHRHHPHHQQPAVHDSTFFFVGPFDDTTFCRGPQLLKPIDTSLFTSQIAALSKNSSLTASPISEHGDFFSSEDEDCAVLGDDEAHSEDELPPSPRRRHSGAMSISEEELPFCYDRESLRRDTAAHRERHLQHTMKGRASTFAAHEQWDSEVDGPSMALWTPEMQRSAMSCKRRRVDKSQTMPVRSSAPAKKEVLPHSHSAELTGPMMVLWGV</sequence>
<protein>
    <submittedName>
        <fullName evidence="2">Uncharacterized protein</fullName>
    </submittedName>
</protein>
<evidence type="ECO:0000313" key="2">
    <source>
        <dbReference type="EMBL" id="KAF3768881.1"/>
    </source>
</evidence>
<organism evidence="2 3">
    <name type="scientific">Cryphonectria parasitica (strain ATCC 38755 / EP155)</name>
    <dbReference type="NCBI Taxonomy" id="660469"/>
    <lineage>
        <taxon>Eukaryota</taxon>
        <taxon>Fungi</taxon>
        <taxon>Dikarya</taxon>
        <taxon>Ascomycota</taxon>
        <taxon>Pezizomycotina</taxon>
        <taxon>Sordariomycetes</taxon>
        <taxon>Sordariomycetidae</taxon>
        <taxon>Diaporthales</taxon>
        <taxon>Cryphonectriaceae</taxon>
        <taxon>Cryphonectria-Endothia species complex</taxon>
        <taxon>Cryphonectria</taxon>
    </lineage>
</organism>
<comment type="caution">
    <text evidence="2">The sequence shown here is derived from an EMBL/GenBank/DDBJ whole genome shotgun (WGS) entry which is preliminary data.</text>
</comment>
<evidence type="ECO:0000256" key="1">
    <source>
        <dbReference type="SAM" id="MobiDB-lite"/>
    </source>
</evidence>
<accession>A0A9P4Y9B2</accession>
<keyword evidence="3" id="KW-1185">Reference proteome</keyword>
<reference evidence="2" key="1">
    <citation type="journal article" date="2020" name="Phytopathology">
        <title>Genome sequence of the chestnut blight fungus Cryphonectria parasitica EP155: A fundamental resource for an archetypical invasive plant pathogen.</title>
        <authorList>
            <person name="Crouch J.A."/>
            <person name="Dawe A."/>
            <person name="Aerts A."/>
            <person name="Barry K."/>
            <person name="Churchill A.C.L."/>
            <person name="Grimwood J."/>
            <person name="Hillman B."/>
            <person name="Milgroom M.G."/>
            <person name="Pangilinan J."/>
            <person name="Smith M."/>
            <person name="Salamov A."/>
            <person name="Schmutz J."/>
            <person name="Yadav J."/>
            <person name="Grigoriev I.V."/>
            <person name="Nuss D."/>
        </authorList>
    </citation>
    <scope>NUCLEOTIDE SEQUENCE</scope>
    <source>
        <strain evidence="2">EP155</strain>
    </source>
</reference>
<feature type="region of interest" description="Disordered" evidence="1">
    <location>
        <begin position="177"/>
        <end position="205"/>
    </location>
</feature>
<dbReference type="Proteomes" id="UP000803844">
    <property type="component" value="Unassembled WGS sequence"/>
</dbReference>
<name>A0A9P4Y9B2_CRYP1</name>
<feature type="compositionally biased region" description="Basic residues" evidence="1">
    <location>
        <begin position="7"/>
        <end position="18"/>
    </location>
</feature>
<dbReference type="OrthoDB" id="5202091at2759"/>
<feature type="region of interest" description="Disordered" evidence="1">
    <location>
        <begin position="92"/>
        <end position="113"/>
    </location>
</feature>
<gene>
    <name evidence="2" type="ORF">M406DRAFT_321049</name>
</gene>
<feature type="region of interest" description="Disordered" evidence="1">
    <location>
        <begin position="1"/>
        <end position="21"/>
    </location>
</feature>
<dbReference type="EMBL" id="MU032345">
    <property type="protein sequence ID" value="KAF3768881.1"/>
    <property type="molecule type" value="Genomic_DNA"/>
</dbReference>
<evidence type="ECO:0000313" key="3">
    <source>
        <dbReference type="Proteomes" id="UP000803844"/>
    </source>
</evidence>
<dbReference type="RefSeq" id="XP_040779842.1">
    <property type="nucleotide sequence ID" value="XM_040919467.1"/>
</dbReference>
<dbReference type="GeneID" id="63836596"/>
<dbReference type="AlphaFoldDB" id="A0A9P4Y9B2"/>